<evidence type="ECO:0000313" key="4">
    <source>
        <dbReference type="Proteomes" id="UP000008227"/>
    </source>
</evidence>
<dbReference type="GO" id="GO:0005730">
    <property type="term" value="C:nucleolus"/>
    <property type="evidence" value="ECO:0000318"/>
    <property type="project" value="GO_Central"/>
</dbReference>
<evidence type="ECO:0000256" key="1">
    <source>
        <dbReference type="SAM" id="Coils"/>
    </source>
</evidence>
<dbReference type="GeneTree" id="ENSGT00500000044922"/>
<reference evidence="3" key="4">
    <citation type="submission" date="2025-09" db="UniProtKB">
        <authorList>
            <consortium name="Ensembl"/>
        </authorList>
    </citation>
    <scope>IDENTIFICATION</scope>
</reference>
<dbReference type="HOGENOM" id="CLU_031901_0_0_1"/>
<feature type="region of interest" description="Disordered" evidence="2">
    <location>
        <begin position="128"/>
        <end position="151"/>
    </location>
</feature>
<dbReference type="Proteomes" id="UP000008227">
    <property type="component" value="Chromosome 6"/>
</dbReference>
<evidence type="ECO:0000256" key="2">
    <source>
        <dbReference type="SAM" id="MobiDB-lite"/>
    </source>
</evidence>
<dbReference type="Ensembl" id="ENSSSCT00000003829.4">
    <property type="protein sequence ID" value="ENSSSCP00000003742.4"/>
    <property type="gene ID" value="ENSSSCG00000003448.4"/>
</dbReference>
<accession>F1SUY3</accession>
<sequence length="308" mass="33943">MMAPEVLESDLANAVALLKNLQEQVMAVTAEVQALTKKVPAKTCPTGKGLSLLEVKDQLLLTHIMDLSHLILPKASGRNSHGFGKGSSFGPIPEASTDKLVQTAATGRLRESDLLCFKPRPSNIMRKLSSEDEEEDGAEGGQSGASGKKAGKVTAKNYVPARYDETDACLEGAKRWASSSFVIRELKQQYADAPEEIREARHPHVTGQSQEHQLCGEATARLSVHPREKGQSEEKRVPEAAVMMGVPVYVSFLSSWDSSNFTVCRFFPWNSLMNLLWTCGKMCINKTDFTCKEKKKSKKVPRRFPLYG</sequence>
<dbReference type="GO" id="GO:0000462">
    <property type="term" value="P:maturation of SSU-rRNA from tricistronic rRNA transcript (SSU-rRNA, 5.8S rRNA, LSU-rRNA)"/>
    <property type="evidence" value="ECO:0000318"/>
    <property type="project" value="GO_Central"/>
</dbReference>
<proteinExistence type="predicted"/>
<keyword evidence="4" id="KW-1185">Reference proteome</keyword>
<dbReference type="Bgee" id="ENSSSCG00000003448">
    <property type="expression patterns" value="Expressed in hypothalamus"/>
</dbReference>
<name>F1SUY3_PIG</name>
<reference evidence="4" key="1">
    <citation type="submission" date="2009-11" db="EMBL/GenBank/DDBJ databases">
        <authorList>
            <consortium name="Porcine genome sequencing project"/>
        </authorList>
    </citation>
    <scope>NUCLEOTIDE SEQUENCE [LARGE SCALE GENOMIC DNA]</scope>
    <source>
        <strain evidence="4">Duroc</strain>
    </source>
</reference>
<dbReference type="AlphaFoldDB" id="F1SUY3"/>
<dbReference type="InParanoid" id="F1SUY3"/>
<evidence type="ECO:0000313" key="3">
    <source>
        <dbReference type="Ensembl" id="ENSSSCP00000003742.4"/>
    </source>
</evidence>
<protein>
    <submittedName>
        <fullName evidence="3">Uncharacterized protein</fullName>
    </submittedName>
</protein>
<reference evidence="3" key="3">
    <citation type="submission" date="2025-08" db="UniProtKB">
        <authorList>
            <consortium name="Ensembl"/>
        </authorList>
    </citation>
    <scope>IDENTIFICATION</scope>
</reference>
<keyword evidence="1" id="KW-0175">Coiled coil</keyword>
<dbReference type="GO" id="GO:0032040">
    <property type="term" value="C:small-subunit processome"/>
    <property type="evidence" value="ECO:0000318"/>
    <property type="project" value="GO_Central"/>
</dbReference>
<reference evidence="3" key="2">
    <citation type="journal article" date="2020" name="Gigascience">
        <title>An improved pig reference genome sequence to enable pig genetics and genomics research.</title>
        <authorList>
            <person name="Warr A."/>
            <person name="Affara N."/>
            <person name="Aken B."/>
            <person name="Beiki H."/>
            <person name="Bickhart D.M."/>
            <person name="Billis K."/>
            <person name="Chow W."/>
            <person name="Eory L."/>
            <person name="Finlayson H.A."/>
            <person name="Flicek P."/>
            <person name="Giron C.G."/>
            <person name="Griffin D.K."/>
            <person name="Hall R."/>
            <person name="Hannum G."/>
            <person name="Hourlier T."/>
            <person name="Howe K."/>
            <person name="Hume D.A."/>
            <person name="Izuogu O."/>
            <person name="Kim K."/>
            <person name="Koren S."/>
            <person name="Liu H."/>
            <person name="Manchanda N."/>
            <person name="Martin F.J."/>
            <person name="Nonneman D.J."/>
            <person name="O'Connor R.E."/>
            <person name="Phillippy A.M."/>
            <person name="Rohrer G.A."/>
            <person name="Rosen B.D."/>
            <person name="Rund L.A."/>
            <person name="Sargent C.A."/>
            <person name="Schook L.B."/>
            <person name="Schroeder S.G."/>
            <person name="Schwartz A.S."/>
            <person name="Skinner B.M."/>
            <person name="Talbot R."/>
            <person name="Tseng E."/>
            <person name="Tuggle C.K."/>
            <person name="Watson M."/>
            <person name="Smith T.P.L."/>
            <person name="Archibald A.L."/>
        </authorList>
    </citation>
    <scope>NUCLEOTIDE SEQUENCE [LARGE SCALE GENOMIC DNA]</scope>
    <source>
        <strain evidence="3">Duroc</strain>
    </source>
</reference>
<feature type="coiled-coil region" evidence="1">
    <location>
        <begin position="11"/>
        <end position="38"/>
    </location>
</feature>
<dbReference type="FunCoup" id="F1SUY3">
    <property type="interactions" value="350"/>
</dbReference>
<dbReference type="PANTHER" id="PTHR13237">
    <property type="entry name" value="SOMETHING ABOUT SILENCING PROTEIN 10-RELATED"/>
    <property type="match status" value="1"/>
</dbReference>
<dbReference type="STRING" id="9823.ENSSSCP00000003742"/>
<organism evidence="3 4">
    <name type="scientific">Sus scrofa</name>
    <name type="common">Pig</name>
    <dbReference type="NCBI Taxonomy" id="9823"/>
    <lineage>
        <taxon>Eukaryota</taxon>
        <taxon>Metazoa</taxon>
        <taxon>Chordata</taxon>
        <taxon>Craniata</taxon>
        <taxon>Vertebrata</taxon>
        <taxon>Euteleostomi</taxon>
        <taxon>Mammalia</taxon>
        <taxon>Eutheria</taxon>
        <taxon>Laurasiatheria</taxon>
        <taxon>Artiodactyla</taxon>
        <taxon>Suina</taxon>
        <taxon>Suidae</taxon>
        <taxon>Sus</taxon>
    </lineage>
</organism>
<dbReference type="PANTHER" id="PTHR13237:SF9">
    <property type="entry name" value="NEUROGUIDIN"/>
    <property type="match status" value="1"/>
</dbReference>